<dbReference type="AlphaFoldDB" id="A0A5B9R2E3"/>
<dbReference type="GO" id="GO:0046872">
    <property type="term" value="F:metal ion binding"/>
    <property type="evidence" value="ECO:0007669"/>
    <property type="project" value="UniProtKB-KW"/>
</dbReference>
<dbReference type="KEGG" id="rul:UC8_56170"/>
<dbReference type="OrthoDB" id="9808312at2"/>
<evidence type="ECO:0000313" key="6">
    <source>
        <dbReference type="EMBL" id="QEG43566.1"/>
    </source>
</evidence>
<dbReference type="Gene3D" id="1.10.760.10">
    <property type="entry name" value="Cytochrome c-like domain"/>
    <property type="match status" value="2"/>
</dbReference>
<evidence type="ECO:0000256" key="4">
    <source>
        <dbReference type="PROSITE-ProRule" id="PRU00433"/>
    </source>
</evidence>
<dbReference type="EMBL" id="CP042914">
    <property type="protein sequence ID" value="QEG43566.1"/>
    <property type="molecule type" value="Genomic_DNA"/>
</dbReference>
<evidence type="ECO:0000256" key="3">
    <source>
        <dbReference type="ARBA" id="ARBA00023004"/>
    </source>
</evidence>
<keyword evidence="1 4" id="KW-0349">Heme</keyword>
<gene>
    <name evidence="6" type="ORF">UC8_56170</name>
</gene>
<evidence type="ECO:0000313" key="7">
    <source>
        <dbReference type="Proteomes" id="UP000325286"/>
    </source>
</evidence>
<dbReference type="RefSeq" id="WP_068132538.1">
    <property type="nucleotide sequence ID" value="NZ_CP042914.1"/>
</dbReference>
<reference evidence="6 7" key="1">
    <citation type="submission" date="2019-08" db="EMBL/GenBank/DDBJ databases">
        <title>Deep-cultivation of Planctomycetes and their phenomic and genomic characterization uncovers novel biology.</title>
        <authorList>
            <person name="Wiegand S."/>
            <person name="Jogler M."/>
            <person name="Boedeker C."/>
            <person name="Pinto D."/>
            <person name="Vollmers J."/>
            <person name="Rivas-Marin E."/>
            <person name="Kohn T."/>
            <person name="Peeters S.H."/>
            <person name="Heuer A."/>
            <person name="Rast P."/>
            <person name="Oberbeckmann S."/>
            <person name="Bunk B."/>
            <person name="Jeske O."/>
            <person name="Meyerdierks A."/>
            <person name="Storesund J.E."/>
            <person name="Kallscheuer N."/>
            <person name="Luecker S."/>
            <person name="Lage O.M."/>
            <person name="Pohl T."/>
            <person name="Merkel B.J."/>
            <person name="Hornburger P."/>
            <person name="Mueller R.-W."/>
            <person name="Bruemmer F."/>
            <person name="Labrenz M."/>
            <person name="Spormann A.M."/>
            <person name="Op den Camp H."/>
            <person name="Overmann J."/>
            <person name="Amann R."/>
            <person name="Jetten M.S.M."/>
            <person name="Mascher T."/>
            <person name="Medema M.H."/>
            <person name="Devos D.P."/>
            <person name="Kaster A.-K."/>
            <person name="Ovreas L."/>
            <person name="Rohde M."/>
            <person name="Galperin M.Y."/>
            <person name="Jogler C."/>
        </authorList>
    </citation>
    <scope>NUCLEOTIDE SEQUENCE [LARGE SCALE GENOMIC DNA]</scope>
    <source>
        <strain evidence="6 7">UC8</strain>
    </source>
</reference>
<dbReference type="InterPro" id="IPR036909">
    <property type="entry name" value="Cyt_c-like_dom_sf"/>
</dbReference>
<evidence type="ECO:0000259" key="5">
    <source>
        <dbReference type="PROSITE" id="PS51007"/>
    </source>
</evidence>
<keyword evidence="2 4" id="KW-0479">Metal-binding</keyword>
<evidence type="ECO:0000256" key="1">
    <source>
        <dbReference type="ARBA" id="ARBA00022617"/>
    </source>
</evidence>
<protein>
    <submittedName>
        <fullName evidence="6">Cytochrome c</fullName>
    </submittedName>
</protein>
<dbReference type="SUPFAM" id="SSF46626">
    <property type="entry name" value="Cytochrome c"/>
    <property type="match status" value="2"/>
</dbReference>
<proteinExistence type="predicted"/>
<dbReference type="PROSITE" id="PS51257">
    <property type="entry name" value="PROKAR_LIPOPROTEIN"/>
    <property type="match status" value="1"/>
</dbReference>
<dbReference type="GO" id="GO:0020037">
    <property type="term" value="F:heme binding"/>
    <property type="evidence" value="ECO:0007669"/>
    <property type="project" value="InterPro"/>
</dbReference>
<feature type="domain" description="Cytochrome c" evidence="5">
    <location>
        <begin position="291"/>
        <end position="417"/>
    </location>
</feature>
<accession>A0A5B9R2E3</accession>
<dbReference type="Pfam" id="PF00034">
    <property type="entry name" value="Cytochrom_C"/>
    <property type="match status" value="2"/>
</dbReference>
<keyword evidence="7" id="KW-1185">Reference proteome</keyword>
<dbReference type="GO" id="GO:0009055">
    <property type="term" value="F:electron transfer activity"/>
    <property type="evidence" value="ECO:0007669"/>
    <property type="project" value="InterPro"/>
</dbReference>
<evidence type="ECO:0000256" key="2">
    <source>
        <dbReference type="ARBA" id="ARBA00022723"/>
    </source>
</evidence>
<dbReference type="InterPro" id="IPR009056">
    <property type="entry name" value="Cyt_c-like_dom"/>
</dbReference>
<feature type="domain" description="Cytochrome c" evidence="5">
    <location>
        <begin position="89"/>
        <end position="191"/>
    </location>
</feature>
<dbReference type="Proteomes" id="UP000325286">
    <property type="component" value="Chromosome"/>
</dbReference>
<keyword evidence="3 4" id="KW-0408">Iron</keyword>
<sequence>MNLRSSLCIAVLAIPALLGCSSETPSAPLRYEPNLVQAYKYELTEGLPMQQVLDDANWAVQEMFGTAVEPKLPEFILEDEDLASVISVDNLKTGQTLYKEKLCITCHGMSGDGRGVNASLSTPYPRDYRMGVFKFKSTKRSAKPTRDDLAKLIRHGIPGTTMTALPGTEGLSEEQIQEQVDALVDYVIYLSWRGELERALIDDVILEDINVAEGERLLNPAFKDSENEEEAEEFEELWGYAVDHAIEIAEDWLDAEDDVVEVELPEDIPVPANLAEFKSMMAGEQAEALTASVKRGGELFRGKIAACNKCHGNEGKGDGQTADYDDWTKDWTVRVNLKPDDRDALIPLLARGALEPKNIQPRNFAEGVFHGGSTPQDLYRRITVGIAGTPMPAVTFVPGEFEKQDVWHLINFVRSLGKDSEAAE</sequence>
<dbReference type="PROSITE" id="PS51007">
    <property type="entry name" value="CYTC"/>
    <property type="match status" value="2"/>
</dbReference>
<name>A0A5B9R2E3_9BACT</name>
<organism evidence="6 7">
    <name type="scientific">Roseimaritima ulvae</name>
    <dbReference type="NCBI Taxonomy" id="980254"/>
    <lineage>
        <taxon>Bacteria</taxon>
        <taxon>Pseudomonadati</taxon>
        <taxon>Planctomycetota</taxon>
        <taxon>Planctomycetia</taxon>
        <taxon>Pirellulales</taxon>
        <taxon>Pirellulaceae</taxon>
        <taxon>Roseimaritima</taxon>
    </lineage>
</organism>